<evidence type="ECO:0000313" key="2">
    <source>
        <dbReference type="EMBL" id="OEG73856.1"/>
    </source>
</evidence>
<evidence type="ECO:0000313" key="3">
    <source>
        <dbReference type="Proteomes" id="UP000095230"/>
    </source>
</evidence>
<gene>
    <name evidence="2" type="ORF">BEL05_15510</name>
</gene>
<dbReference type="AlphaFoldDB" id="A0A1E5ITP3"/>
<dbReference type="STRING" id="23.BEL05_15510"/>
<dbReference type="OrthoDB" id="9146719at2"/>
<name>A0A1E5ITP3_SHECO</name>
<dbReference type="EMBL" id="MCBT01000033">
    <property type="protein sequence ID" value="OEG73856.1"/>
    <property type="molecule type" value="Genomic_DNA"/>
</dbReference>
<feature type="chain" id="PRO_5009179126" description="MtrB/PioB family decaheme-associated outer membrane protein" evidence="1">
    <location>
        <begin position="26"/>
        <end position="668"/>
    </location>
</feature>
<dbReference type="Proteomes" id="UP000095230">
    <property type="component" value="Unassembled WGS sequence"/>
</dbReference>
<reference evidence="2 3" key="1">
    <citation type="submission" date="2016-07" db="EMBL/GenBank/DDBJ databases">
        <title>Whole-genome of two Shewanella species isolated from a digestive organ of sea cucumber Apostichopus japonicus Selenka 1867.</title>
        <authorList>
            <person name="Hong H.-H."/>
            <person name="Choi H."/>
            <person name="Cheon S."/>
            <person name="Oh J.-S."/>
            <person name="Lee H.-G."/>
            <person name="Park C."/>
        </authorList>
    </citation>
    <scope>NUCLEOTIDE SEQUENCE [LARGE SCALE GENOMIC DNA]</scope>
    <source>
        <strain evidence="2 3">CSB03KR</strain>
    </source>
</reference>
<dbReference type="Pfam" id="PF11854">
    <property type="entry name" value="MtrB_PioB"/>
    <property type="match status" value="1"/>
</dbReference>
<dbReference type="SUPFAM" id="SSF56935">
    <property type="entry name" value="Porins"/>
    <property type="match status" value="2"/>
</dbReference>
<accession>A0A1E5ITP3</accession>
<dbReference type="RefSeq" id="WP_069671211.1">
    <property type="nucleotide sequence ID" value="NZ_MCBT01000033.1"/>
</dbReference>
<evidence type="ECO:0000256" key="1">
    <source>
        <dbReference type="SAM" id="SignalP"/>
    </source>
</evidence>
<dbReference type="NCBIfam" id="TIGR03509">
    <property type="entry name" value="OMP_MtrB_PioB"/>
    <property type="match status" value="1"/>
</dbReference>
<feature type="signal peptide" evidence="1">
    <location>
        <begin position="1"/>
        <end position="25"/>
    </location>
</feature>
<comment type="caution">
    <text evidence="2">The sequence shown here is derived from an EMBL/GenBank/DDBJ whole genome shotgun (WGS) entry which is preliminary data.</text>
</comment>
<sequence>MRFKFNLITLSLLAISGAVTGTAVAADFGVNKANTSTVKLEVFQCKRCPQVEGYTGTIGFNAAYIESDDIHSGNAFGTDNDGANASVDADLNYQDGAGYKAKFQAHQLGLDNGFAHLEAGKSGRYEITADYQQLTSYQSGDALSQLWYQDGVLTPSEHTQTQELSLQRNKAGLGLSYGRDFYQAYVRYDHENKTGYQSSSMVTPRPVNFGLPVDANTDNLTAGLSFSGDSWTTNLNYFVSQYKNDIAALSLPYLYDVFSPAPDNQAHQISLSGQYQVSRTVVSGRLASGKMIQDDDLIQMSGNPIQNWDGEVETLDGKLSVTSLLSNKFRLGGSVDYSKRDNKGSVWEFAQFEVNGITGAFKQNVPLDTERRGVKVNASYRFNSDYRLQASFDRKEIERSHGDREQTHDDVLWAKLNVRALDDIKLKFKASLGNRGGSEYQTSELTSSESNPLLRKYYLADRKRTAFEAKFNHTPTSWLSLDMTARYAKDDYDETQLGLTESEDYGYDINLGLQLNEHLSGYAFAGQQWIDSNQAGSQSFSTPDWSADIQDEFINLGAGFTYTGLMEDKLSLGGDYLFANSTSDTLIIYDVTTPQGDYTSFNHSLKLHAKYALSEEMALKLAYQYERYYDTDHAQIDVDTVPGLTTLGDLNHNYNAHQVMLSFSYQLR</sequence>
<protein>
    <recommendedName>
        <fullName evidence="4">MtrB/PioB family decaheme-associated outer membrane protein</fullName>
    </recommendedName>
</protein>
<dbReference type="InterPro" id="IPR020016">
    <property type="entry name" value="Decahaem-assoc_OM_MtrB/PioB"/>
</dbReference>
<organism evidence="2 3">
    <name type="scientific">Shewanella colwelliana</name>
    <name type="common">Alteromonas colwelliana</name>
    <dbReference type="NCBI Taxonomy" id="23"/>
    <lineage>
        <taxon>Bacteria</taxon>
        <taxon>Pseudomonadati</taxon>
        <taxon>Pseudomonadota</taxon>
        <taxon>Gammaproteobacteria</taxon>
        <taxon>Alteromonadales</taxon>
        <taxon>Shewanellaceae</taxon>
        <taxon>Shewanella</taxon>
    </lineage>
</organism>
<proteinExistence type="predicted"/>
<keyword evidence="1" id="KW-0732">Signal</keyword>
<evidence type="ECO:0008006" key="4">
    <source>
        <dbReference type="Google" id="ProtNLM"/>
    </source>
</evidence>